<dbReference type="InterPro" id="IPR018656">
    <property type="entry name" value="DUF2087"/>
</dbReference>
<dbReference type="Gene3D" id="3.40.1440.10">
    <property type="entry name" value="GIY-YIG endonuclease"/>
    <property type="match status" value="1"/>
</dbReference>
<dbReference type="STRING" id="357278.IV61_GL002172"/>
<comment type="caution">
    <text evidence="4">The sequence shown here is derived from an EMBL/GenBank/DDBJ whole genome shotgun (WGS) entry which is preliminary data.</text>
</comment>
<evidence type="ECO:0000313" key="4">
    <source>
        <dbReference type="EMBL" id="KRK38924.1"/>
    </source>
</evidence>
<evidence type="ECO:0000259" key="3">
    <source>
        <dbReference type="Pfam" id="PF09860"/>
    </source>
</evidence>
<dbReference type="RefSeq" id="WP_020088641.1">
    <property type="nucleotide sequence ID" value="NZ_AZCZ01000006.1"/>
</dbReference>
<reference evidence="4 5" key="1">
    <citation type="journal article" date="2015" name="Genome Announc.">
        <title>Expanding the biotechnology potential of lactobacilli through comparative genomics of 213 strains and associated genera.</title>
        <authorList>
            <person name="Sun Z."/>
            <person name="Harris H.M."/>
            <person name="McCann A."/>
            <person name="Guo C."/>
            <person name="Argimon S."/>
            <person name="Zhang W."/>
            <person name="Yang X."/>
            <person name="Jeffery I.B."/>
            <person name="Cooney J.C."/>
            <person name="Kagawa T.F."/>
            <person name="Liu W."/>
            <person name="Song Y."/>
            <person name="Salvetti E."/>
            <person name="Wrobel A."/>
            <person name="Rasinkangas P."/>
            <person name="Parkhill J."/>
            <person name="Rea M.C."/>
            <person name="O'Sullivan O."/>
            <person name="Ritari J."/>
            <person name="Douillard F.P."/>
            <person name="Paul Ross R."/>
            <person name="Yang R."/>
            <person name="Briner A.E."/>
            <person name="Felis G.E."/>
            <person name="de Vos W.M."/>
            <person name="Barrangou R."/>
            <person name="Klaenhammer T.R."/>
            <person name="Caufield P.W."/>
            <person name="Cui Y."/>
            <person name="Zhang H."/>
            <person name="O'Toole P.W."/>
        </authorList>
    </citation>
    <scope>NUCLEOTIDE SEQUENCE [LARGE SCALE GENOMIC DNA]</scope>
    <source>
        <strain evidence="4 5">ATCC 53295</strain>
    </source>
</reference>
<dbReference type="eggNOG" id="COG3860">
    <property type="taxonomic scope" value="Bacteria"/>
</dbReference>
<accession>A0A0R1GX62</accession>
<dbReference type="InterPro" id="IPR036388">
    <property type="entry name" value="WH-like_DNA-bd_sf"/>
</dbReference>
<dbReference type="SUPFAM" id="SSF46894">
    <property type="entry name" value="C-terminal effector domain of the bipartite response regulators"/>
    <property type="match status" value="1"/>
</dbReference>
<organism evidence="4 5">
    <name type="scientific">Levilactobacillus parabrevis ATCC 53295</name>
    <dbReference type="NCBI Taxonomy" id="1267003"/>
    <lineage>
        <taxon>Bacteria</taxon>
        <taxon>Bacillati</taxon>
        <taxon>Bacillota</taxon>
        <taxon>Bacilli</taxon>
        <taxon>Lactobacillales</taxon>
        <taxon>Lactobacillaceae</taxon>
        <taxon>Levilactobacillus</taxon>
    </lineage>
</organism>
<dbReference type="Gene3D" id="1.10.10.10">
    <property type="entry name" value="Winged helix-like DNA-binding domain superfamily/Winged helix DNA-binding domain"/>
    <property type="match status" value="1"/>
</dbReference>
<dbReference type="SUPFAM" id="SSF82771">
    <property type="entry name" value="GIY-YIG endonuclease"/>
    <property type="match status" value="1"/>
</dbReference>
<protein>
    <submittedName>
        <fullName evidence="4">DNA-binding response regulator</fullName>
    </submittedName>
</protein>
<gene>
    <name evidence="4" type="ORF">FD07_GL001987</name>
</gene>
<dbReference type="Pfam" id="PF09860">
    <property type="entry name" value="DUF2087"/>
    <property type="match status" value="1"/>
</dbReference>
<name>A0A0R1GX62_9LACO</name>
<dbReference type="EMBL" id="AZCZ01000006">
    <property type="protein sequence ID" value="KRK38924.1"/>
    <property type="molecule type" value="Genomic_DNA"/>
</dbReference>
<proteinExistence type="predicted"/>
<dbReference type="PATRIC" id="fig|1267003.4.peg.2095"/>
<evidence type="ECO:0000256" key="2">
    <source>
        <dbReference type="ARBA" id="ARBA00023163"/>
    </source>
</evidence>
<keyword evidence="4" id="KW-0238">DNA-binding</keyword>
<sequence length="364" mass="42084">MNLVDLTLTEIEQGWHETAAAYVCNACGATFAKDQVFPEDDKFYPAATMIRRHLATEHPHAVADLIQTDNKYNTLTTKQRDLLLAFAQGQKDAAIAEQMGIAAATVRHQKFTFREKAKQAKLYLAIYEQVFNQPTTADQLVTLPDQKVQMNDRFAITTDEYEQLVAKYFTSTVPLKLARWPKHQKAILAILKRISQTIPAAQHFTEQELTAKLKLIYADYPLLRRYLVDYGFLNRTASGSDYWRQPDDKELHMNRKELIQNYKAAPTFYGVIQIKNNQNGKAFIDVARNIHNRWGYYQTNLNGNFYHDTELQKDWNTLGVDAFTYSVLWKADVAEVDNLRQTLKDLKAEWLEKCQPAYNQSERN</sequence>
<keyword evidence="5" id="KW-1185">Reference proteome</keyword>
<dbReference type="CDD" id="cd10451">
    <property type="entry name" value="GIY-YIG_LuxR_like"/>
    <property type="match status" value="1"/>
</dbReference>
<dbReference type="InterPro" id="IPR035901">
    <property type="entry name" value="GIY-YIG_endonuc_sf"/>
</dbReference>
<feature type="domain" description="DUF2087" evidence="3">
    <location>
        <begin position="176"/>
        <end position="244"/>
    </location>
</feature>
<dbReference type="InterPro" id="IPR016032">
    <property type="entry name" value="Sig_transdc_resp-reg_C-effctor"/>
</dbReference>
<dbReference type="Proteomes" id="UP000051176">
    <property type="component" value="Unassembled WGS sequence"/>
</dbReference>
<dbReference type="AlphaFoldDB" id="A0A0R1GX62"/>
<keyword evidence="1" id="KW-0805">Transcription regulation</keyword>
<dbReference type="GO" id="GO:0003677">
    <property type="term" value="F:DNA binding"/>
    <property type="evidence" value="ECO:0007669"/>
    <property type="project" value="UniProtKB-KW"/>
</dbReference>
<evidence type="ECO:0000313" key="5">
    <source>
        <dbReference type="Proteomes" id="UP000051176"/>
    </source>
</evidence>
<dbReference type="GO" id="GO:0006355">
    <property type="term" value="P:regulation of DNA-templated transcription"/>
    <property type="evidence" value="ECO:0007669"/>
    <property type="project" value="InterPro"/>
</dbReference>
<keyword evidence="2" id="KW-0804">Transcription</keyword>
<evidence type="ECO:0000256" key="1">
    <source>
        <dbReference type="ARBA" id="ARBA00023015"/>
    </source>
</evidence>